<dbReference type="PANTHER" id="PTHR43149:SF1">
    <property type="entry name" value="DELTA(3,5)-DELTA(2,4)-DIENOYL-COA ISOMERASE, MITOCHONDRIAL"/>
    <property type="match status" value="1"/>
</dbReference>
<dbReference type="Gene3D" id="3.90.226.10">
    <property type="entry name" value="2-enoyl-CoA Hydratase, Chain A, domain 1"/>
    <property type="match status" value="1"/>
</dbReference>
<evidence type="ECO:0000256" key="5">
    <source>
        <dbReference type="ARBA" id="ARBA00023235"/>
    </source>
</evidence>
<dbReference type="Gene3D" id="1.10.12.10">
    <property type="entry name" value="Lyase 2-enoyl-coa Hydratase, Chain A, domain 2"/>
    <property type="match status" value="1"/>
</dbReference>
<dbReference type="GO" id="GO:0006635">
    <property type="term" value="P:fatty acid beta-oxidation"/>
    <property type="evidence" value="ECO:0007669"/>
    <property type="project" value="UniProtKB-UniPathway"/>
</dbReference>
<dbReference type="GO" id="GO:0051750">
    <property type="term" value="F:delta(3,5)-delta(2,4)-dienoyl-CoA isomerase activity"/>
    <property type="evidence" value="ECO:0007669"/>
    <property type="project" value="TreeGrafter"/>
</dbReference>
<evidence type="ECO:0000256" key="1">
    <source>
        <dbReference type="ARBA" id="ARBA00005005"/>
    </source>
</evidence>
<dbReference type="SUPFAM" id="SSF52096">
    <property type="entry name" value="ClpP/crotonase"/>
    <property type="match status" value="1"/>
</dbReference>
<keyword evidence="3" id="KW-0276">Fatty acid metabolism</keyword>
<dbReference type="GO" id="GO:0005739">
    <property type="term" value="C:mitochondrion"/>
    <property type="evidence" value="ECO:0007669"/>
    <property type="project" value="TreeGrafter"/>
</dbReference>
<evidence type="ECO:0000256" key="3">
    <source>
        <dbReference type="ARBA" id="ARBA00022832"/>
    </source>
</evidence>
<keyword evidence="4" id="KW-0443">Lipid metabolism</keyword>
<dbReference type="UniPathway" id="UPA00659"/>
<accession>A0A8H5ERK7</accession>
<sequence length="291" mass="31274">MDKYSTKWLKVSEPFPHVLHVELARAPVNAFSQEFWQSYGRLFDSIVEDGLDVRAAVVTSVFPKIFTAGLDLGDAGSLGSDGADTTRDGARSSLAMRKKLLEFQYAIGAPERCPFPVIAAVHGHVIGLGVDMISACDIRYAAADSNFAIKEVDIGLAADIGSLAFLPHITGNHSLVRELAYTARTFSAAEADKIGLLSKVVPGSKDEVTKEALELARFISTKSPIAVSGSKHLITHARDHSVPDNLAYTGAWNAHALMTDDILENLRATKAKTKANFAPLKVPSRFAGAKL</sequence>
<dbReference type="InterPro" id="IPR001753">
    <property type="entry name" value="Enoyl-CoA_hydra/iso"/>
</dbReference>
<evidence type="ECO:0000313" key="6">
    <source>
        <dbReference type="EMBL" id="KAF5309764.1"/>
    </source>
</evidence>
<comment type="caution">
    <text evidence="6">The sequence shown here is derived from an EMBL/GenBank/DDBJ whole genome shotgun (WGS) entry which is preliminary data.</text>
</comment>
<dbReference type="OrthoDB" id="14970at2759"/>
<dbReference type="InterPro" id="IPR045002">
    <property type="entry name" value="Ech1-like"/>
</dbReference>
<dbReference type="Proteomes" id="UP000541558">
    <property type="component" value="Unassembled WGS sequence"/>
</dbReference>
<keyword evidence="5" id="KW-0413">Isomerase</keyword>
<evidence type="ECO:0000313" key="7">
    <source>
        <dbReference type="Proteomes" id="UP000541558"/>
    </source>
</evidence>
<comment type="pathway">
    <text evidence="1">Lipid metabolism; fatty acid beta-oxidation.</text>
</comment>
<dbReference type="InterPro" id="IPR014748">
    <property type="entry name" value="Enoyl-CoA_hydra_C"/>
</dbReference>
<reference evidence="6 7" key="1">
    <citation type="journal article" date="2020" name="ISME J.">
        <title>Uncovering the hidden diversity of litter-decomposition mechanisms in mushroom-forming fungi.</title>
        <authorList>
            <person name="Floudas D."/>
            <person name="Bentzer J."/>
            <person name="Ahren D."/>
            <person name="Johansson T."/>
            <person name="Persson P."/>
            <person name="Tunlid A."/>
        </authorList>
    </citation>
    <scope>NUCLEOTIDE SEQUENCE [LARGE SCALE GENOMIC DNA]</scope>
    <source>
        <strain evidence="6 7">CBS 175.51</strain>
    </source>
</reference>
<organism evidence="6 7">
    <name type="scientific">Ephemerocybe angulata</name>
    <dbReference type="NCBI Taxonomy" id="980116"/>
    <lineage>
        <taxon>Eukaryota</taxon>
        <taxon>Fungi</taxon>
        <taxon>Dikarya</taxon>
        <taxon>Basidiomycota</taxon>
        <taxon>Agaricomycotina</taxon>
        <taxon>Agaricomycetes</taxon>
        <taxon>Agaricomycetidae</taxon>
        <taxon>Agaricales</taxon>
        <taxon>Agaricineae</taxon>
        <taxon>Psathyrellaceae</taxon>
        <taxon>Ephemerocybe</taxon>
    </lineage>
</organism>
<evidence type="ECO:0000256" key="4">
    <source>
        <dbReference type="ARBA" id="ARBA00023098"/>
    </source>
</evidence>
<dbReference type="InterPro" id="IPR029045">
    <property type="entry name" value="ClpP/crotonase-like_dom_sf"/>
</dbReference>
<dbReference type="AlphaFoldDB" id="A0A8H5ERK7"/>
<proteinExistence type="inferred from homology"/>
<name>A0A8H5ERK7_9AGAR</name>
<dbReference type="Pfam" id="PF00378">
    <property type="entry name" value="ECH_1"/>
    <property type="match status" value="1"/>
</dbReference>
<protein>
    <submittedName>
        <fullName evidence="6">Uncharacterized protein</fullName>
    </submittedName>
</protein>
<dbReference type="PANTHER" id="PTHR43149">
    <property type="entry name" value="ENOYL-COA HYDRATASE"/>
    <property type="match status" value="1"/>
</dbReference>
<dbReference type="CDD" id="cd06558">
    <property type="entry name" value="crotonase-like"/>
    <property type="match status" value="1"/>
</dbReference>
<evidence type="ECO:0000256" key="2">
    <source>
        <dbReference type="ARBA" id="ARBA00005254"/>
    </source>
</evidence>
<dbReference type="FunFam" id="1.10.12.10:FF:000004">
    <property type="entry name" value="Delta3,5-delta2,4-dienoyl-CoA isomerase"/>
    <property type="match status" value="1"/>
</dbReference>
<dbReference type="EMBL" id="JAACJK010000231">
    <property type="protein sequence ID" value="KAF5309764.1"/>
    <property type="molecule type" value="Genomic_DNA"/>
</dbReference>
<keyword evidence="7" id="KW-1185">Reference proteome</keyword>
<gene>
    <name evidence="6" type="ORF">D9611_013577</name>
</gene>
<comment type="similarity">
    <text evidence="2">Belongs to the enoyl-CoA hydratase/isomerase family.</text>
</comment>